<dbReference type="RefSeq" id="WP_009057259.1">
    <property type="nucleotide sequence ID" value="NZ_AJYA01000067.1"/>
</dbReference>
<dbReference type="InterPro" id="IPR036761">
    <property type="entry name" value="TTHA0802/YceI-like_sf"/>
</dbReference>
<dbReference type="STRING" id="1189621.A3SI_18422"/>
<reference evidence="2 3" key="1">
    <citation type="submission" date="2012-05" db="EMBL/GenBank/DDBJ databases">
        <title>Genome sequence of Nitritalea halalkaliphila LW7.</title>
        <authorList>
            <person name="Jangir P.K."/>
            <person name="Singh A."/>
            <person name="Shivaji S."/>
            <person name="Sharma R."/>
        </authorList>
    </citation>
    <scope>NUCLEOTIDE SEQUENCE [LARGE SCALE GENOMIC DNA]</scope>
    <source>
        <strain evidence="2 3">LW7</strain>
    </source>
</reference>
<name>I5BU30_9BACT</name>
<dbReference type="EMBL" id="AJYA01000067">
    <property type="protein sequence ID" value="EIM73082.1"/>
    <property type="molecule type" value="Genomic_DNA"/>
</dbReference>
<evidence type="ECO:0000256" key="1">
    <source>
        <dbReference type="SAM" id="MobiDB-lite"/>
    </source>
</evidence>
<evidence type="ECO:0008006" key="4">
    <source>
        <dbReference type="Google" id="ProtNLM"/>
    </source>
</evidence>
<proteinExistence type="predicted"/>
<dbReference type="Gene3D" id="2.40.128.110">
    <property type="entry name" value="Lipid/polyisoprenoid-binding, YceI-like"/>
    <property type="match status" value="1"/>
</dbReference>
<protein>
    <recommendedName>
        <fullName evidence="4">YceI family protein</fullName>
    </recommendedName>
</protein>
<feature type="compositionally biased region" description="Basic residues" evidence="1">
    <location>
        <begin position="138"/>
        <end position="147"/>
    </location>
</feature>
<sequence>MSPHTTGTHRRYAILATMAVSLLLLLGSAQRTFAQRTYTLEPEKSSFQVAGTSTLHDWSLTGKKGSGTLEVEVDEGKLKNIAPFTLKLETKSLKSDQDKSAMTEKAHKSLRAEEHGHIAFEAKKVEILSSKRLRVRAPGRSQVKKVPKSMSLTTAWTRNSRSAEQQN</sequence>
<feature type="region of interest" description="Disordered" evidence="1">
    <location>
        <begin position="138"/>
        <end position="167"/>
    </location>
</feature>
<comment type="caution">
    <text evidence="2">The sequence shown here is derived from an EMBL/GenBank/DDBJ whole genome shotgun (WGS) entry which is preliminary data.</text>
</comment>
<dbReference type="SUPFAM" id="SSF101874">
    <property type="entry name" value="YceI-like"/>
    <property type="match status" value="1"/>
</dbReference>
<gene>
    <name evidence="2" type="ORF">A3SI_18422</name>
</gene>
<keyword evidence="3" id="KW-1185">Reference proteome</keyword>
<dbReference type="Proteomes" id="UP000005551">
    <property type="component" value="Unassembled WGS sequence"/>
</dbReference>
<dbReference type="AlphaFoldDB" id="I5BU30"/>
<accession>I5BU30</accession>
<evidence type="ECO:0000313" key="3">
    <source>
        <dbReference type="Proteomes" id="UP000005551"/>
    </source>
</evidence>
<organism evidence="2 3">
    <name type="scientific">Nitritalea halalkaliphila LW7</name>
    <dbReference type="NCBI Taxonomy" id="1189621"/>
    <lineage>
        <taxon>Bacteria</taxon>
        <taxon>Pseudomonadati</taxon>
        <taxon>Bacteroidota</taxon>
        <taxon>Cytophagia</taxon>
        <taxon>Cytophagales</taxon>
        <taxon>Cyclobacteriaceae</taxon>
        <taxon>Nitritalea</taxon>
    </lineage>
</organism>
<feature type="compositionally biased region" description="Polar residues" evidence="1">
    <location>
        <begin position="150"/>
        <end position="167"/>
    </location>
</feature>
<evidence type="ECO:0000313" key="2">
    <source>
        <dbReference type="EMBL" id="EIM73082.1"/>
    </source>
</evidence>